<feature type="compositionally biased region" description="Basic residues" evidence="1">
    <location>
        <begin position="183"/>
        <end position="192"/>
    </location>
</feature>
<dbReference type="RefSeq" id="WP_361706539.1">
    <property type="nucleotide sequence ID" value="NZ_JBEZVE010000018.1"/>
</dbReference>
<evidence type="ECO:0000313" key="2">
    <source>
        <dbReference type="EMBL" id="MEU3785036.1"/>
    </source>
</evidence>
<reference evidence="2 3" key="1">
    <citation type="submission" date="2024-06" db="EMBL/GenBank/DDBJ databases">
        <title>The Natural Products Discovery Center: Release of the First 8490 Sequenced Strains for Exploring Actinobacteria Biosynthetic Diversity.</title>
        <authorList>
            <person name="Kalkreuter E."/>
            <person name="Kautsar S.A."/>
            <person name="Yang D."/>
            <person name="Bader C.D."/>
            <person name="Teijaro C.N."/>
            <person name="Fluegel L."/>
            <person name="Davis C.M."/>
            <person name="Simpson J.R."/>
            <person name="Lauterbach L."/>
            <person name="Steele A.D."/>
            <person name="Gui C."/>
            <person name="Meng S."/>
            <person name="Li G."/>
            <person name="Viehrig K."/>
            <person name="Ye F."/>
            <person name="Su P."/>
            <person name="Kiefer A.F."/>
            <person name="Nichols A."/>
            <person name="Cepeda A.J."/>
            <person name="Yan W."/>
            <person name="Fan B."/>
            <person name="Jiang Y."/>
            <person name="Adhikari A."/>
            <person name="Zheng C.-J."/>
            <person name="Schuster L."/>
            <person name="Cowan T.M."/>
            <person name="Smanski M.J."/>
            <person name="Chevrette M.G."/>
            <person name="De Carvalho L.P.S."/>
            <person name="Shen B."/>
        </authorList>
    </citation>
    <scope>NUCLEOTIDE SEQUENCE [LARGE SCALE GENOMIC DNA]</scope>
    <source>
        <strain evidence="2 3">NPDC033843</strain>
    </source>
</reference>
<feature type="compositionally biased region" description="Low complexity" evidence="1">
    <location>
        <begin position="141"/>
        <end position="154"/>
    </location>
</feature>
<name>A0ABV2ZR44_9ACTN</name>
<keyword evidence="3" id="KW-1185">Reference proteome</keyword>
<proteinExistence type="predicted"/>
<evidence type="ECO:0008006" key="4">
    <source>
        <dbReference type="Google" id="ProtNLM"/>
    </source>
</evidence>
<evidence type="ECO:0000313" key="3">
    <source>
        <dbReference type="Proteomes" id="UP001550739"/>
    </source>
</evidence>
<dbReference type="SUPFAM" id="SSF53850">
    <property type="entry name" value="Periplasmic binding protein-like II"/>
    <property type="match status" value="1"/>
</dbReference>
<gene>
    <name evidence="2" type="ORF">AB0E89_31620</name>
</gene>
<organism evidence="2 3">
    <name type="scientific">Streptomyces sp. 900129855</name>
    <dbReference type="NCBI Taxonomy" id="3155129"/>
    <lineage>
        <taxon>Bacteria</taxon>
        <taxon>Bacillati</taxon>
        <taxon>Actinomycetota</taxon>
        <taxon>Actinomycetes</taxon>
        <taxon>Kitasatosporales</taxon>
        <taxon>Streptomycetaceae</taxon>
        <taxon>Streptomyces</taxon>
    </lineage>
</organism>
<feature type="region of interest" description="Disordered" evidence="1">
    <location>
        <begin position="130"/>
        <end position="208"/>
    </location>
</feature>
<feature type="compositionally biased region" description="Low complexity" evidence="1">
    <location>
        <begin position="193"/>
        <end position="208"/>
    </location>
</feature>
<comment type="caution">
    <text evidence="2">The sequence shown here is derived from an EMBL/GenBank/DDBJ whole genome shotgun (WGS) entry which is preliminary data.</text>
</comment>
<dbReference type="Proteomes" id="UP001550739">
    <property type="component" value="Unassembled WGS sequence"/>
</dbReference>
<accession>A0ABV2ZR44</accession>
<protein>
    <recommendedName>
        <fullName evidence="4">Extracellular solute-binding protein</fullName>
    </recommendedName>
</protein>
<evidence type="ECO:0000256" key="1">
    <source>
        <dbReference type="SAM" id="MobiDB-lite"/>
    </source>
</evidence>
<sequence>MPGAGSSIGISEVHIDLGGANCTRVADLLQPLSREKAVTTVLPIDPGFATFGKDDKLLMLPAPAWFGDLMFGPAFKVSKGRIAAAPMPTWPGESKPYAGQVGGGAFLVSAHAGARTEQATDLVRWMTTDVLPPRGARARRPAAGTAGRQGRTAPSVTSPRAAETPYARPSLTRPAGSRDRRPALRHSPRSAGRRPPGARSAGSTGPPR</sequence>
<dbReference type="EMBL" id="JBEZVE010000018">
    <property type="protein sequence ID" value="MEU3785036.1"/>
    <property type="molecule type" value="Genomic_DNA"/>
</dbReference>
<dbReference type="Gene3D" id="3.40.190.10">
    <property type="entry name" value="Periplasmic binding protein-like II"/>
    <property type="match status" value="1"/>
</dbReference>